<organism evidence="1 2">
    <name type="scientific">Blepharisma stoltei</name>
    <dbReference type="NCBI Taxonomy" id="1481888"/>
    <lineage>
        <taxon>Eukaryota</taxon>
        <taxon>Sar</taxon>
        <taxon>Alveolata</taxon>
        <taxon>Ciliophora</taxon>
        <taxon>Postciliodesmatophora</taxon>
        <taxon>Heterotrichea</taxon>
        <taxon>Heterotrichida</taxon>
        <taxon>Blepharismidae</taxon>
        <taxon>Blepharisma</taxon>
    </lineage>
</organism>
<dbReference type="Proteomes" id="UP001162131">
    <property type="component" value="Unassembled WGS sequence"/>
</dbReference>
<comment type="caution">
    <text evidence="1">The sequence shown here is derived from an EMBL/GenBank/DDBJ whole genome shotgun (WGS) entry which is preliminary data.</text>
</comment>
<dbReference type="AlphaFoldDB" id="A0AAU9JQR8"/>
<protein>
    <submittedName>
        <fullName evidence="1">Uncharacterized protein</fullName>
    </submittedName>
</protein>
<proteinExistence type="predicted"/>
<dbReference type="Gene3D" id="2.120.10.80">
    <property type="entry name" value="Kelch-type beta propeller"/>
    <property type="match status" value="1"/>
</dbReference>
<dbReference type="SUPFAM" id="SSF50965">
    <property type="entry name" value="Galactose oxidase, central domain"/>
    <property type="match status" value="1"/>
</dbReference>
<dbReference type="InterPro" id="IPR011043">
    <property type="entry name" value="Gal_Oxase/kelch_b-propeller"/>
</dbReference>
<sequence>MEILQNNASRTYCISMCLHDKSIFCYGNYPATAFILNPDSTIKKLSDGDPPSSMGAVYHDGFICLFGGWTAAGNTAAKYKLSTDTWHKICSLNEALRNVSCIVGNYGIAFVGYENSKLYLYNHAQDIYNEIYLNFAAKTFKVLLQAENRVFLIDSAKNIYKVSQIS</sequence>
<reference evidence="1" key="1">
    <citation type="submission" date="2021-09" db="EMBL/GenBank/DDBJ databases">
        <authorList>
            <consortium name="AG Swart"/>
            <person name="Singh M."/>
            <person name="Singh A."/>
            <person name="Seah K."/>
            <person name="Emmerich C."/>
        </authorList>
    </citation>
    <scope>NUCLEOTIDE SEQUENCE</scope>
    <source>
        <strain evidence="1">ATCC30299</strain>
    </source>
</reference>
<dbReference type="EMBL" id="CAJZBQ010000044">
    <property type="protein sequence ID" value="CAG9327916.1"/>
    <property type="molecule type" value="Genomic_DNA"/>
</dbReference>
<dbReference type="InterPro" id="IPR015915">
    <property type="entry name" value="Kelch-typ_b-propeller"/>
</dbReference>
<name>A0AAU9JQR8_9CILI</name>
<evidence type="ECO:0000313" key="1">
    <source>
        <dbReference type="EMBL" id="CAG9327916.1"/>
    </source>
</evidence>
<evidence type="ECO:0000313" key="2">
    <source>
        <dbReference type="Proteomes" id="UP001162131"/>
    </source>
</evidence>
<keyword evidence="2" id="KW-1185">Reference proteome</keyword>
<gene>
    <name evidence="1" type="ORF">BSTOLATCC_MIC44536</name>
</gene>
<accession>A0AAU9JQR8</accession>